<dbReference type="HOGENOM" id="CLU_351694_0_0_1"/>
<evidence type="ECO:0000259" key="2">
    <source>
        <dbReference type="PROSITE" id="PS50948"/>
    </source>
</evidence>
<accession>R7VEV6</accession>
<feature type="chain" id="PRO_5008789054" description="Apple domain-containing protein" evidence="1">
    <location>
        <begin position="20"/>
        <end position="800"/>
    </location>
</feature>
<dbReference type="Pfam" id="PF14295">
    <property type="entry name" value="PAN_4"/>
    <property type="match status" value="5"/>
</dbReference>
<reference evidence="3 5" key="2">
    <citation type="journal article" date="2013" name="Nature">
        <title>Insights into bilaterian evolution from three spiralian genomes.</title>
        <authorList>
            <person name="Simakov O."/>
            <person name="Marletaz F."/>
            <person name="Cho S.J."/>
            <person name="Edsinger-Gonzales E."/>
            <person name="Havlak P."/>
            <person name="Hellsten U."/>
            <person name="Kuo D.H."/>
            <person name="Larsson T."/>
            <person name="Lv J."/>
            <person name="Arendt D."/>
            <person name="Savage R."/>
            <person name="Osoegawa K."/>
            <person name="de Jong P."/>
            <person name="Grimwood J."/>
            <person name="Chapman J.A."/>
            <person name="Shapiro H."/>
            <person name="Aerts A."/>
            <person name="Otillar R.P."/>
            <person name="Terry A.Y."/>
            <person name="Boore J.L."/>
            <person name="Grigoriev I.V."/>
            <person name="Lindberg D.R."/>
            <person name="Seaver E.C."/>
            <person name="Weisblat D.A."/>
            <person name="Putnam N.H."/>
            <person name="Rokhsar D.S."/>
        </authorList>
    </citation>
    <scope>NUCLEOTIDE SEQUENCE</scope>
    <source>
        <strain evidence="3 5">I ESC-2004</strain>
    </source>
</reference>
<gene>
    <name evidence="3" type="ORF">CAPTEDRAFT_225891</name>
</gene>
<feature type="domain" description="Apple" evidence="2">
    <location>
        <begin position="375"/>
        <end position="456"/>
    </location>
</feature>
<dbReference type="EMBL" id="KB294243">
    <property type="protein sequence ID" value="ELU14836.1"/>
    <property type="molecule type" value="Genomic_DNA"/>
</dbReference>
<proteinExistence type="predicted"/>
<evidence type="ECO:0000313" key="3">
    <source>
        <dbReference type="EMBL" id="ELU14836.1"/>
    </source>
</evidence>
<evidence type="ECO:0000313" key="4">
    <source>
        <dbReference type="EnsemblMetazoa" id="CapteP225891"/>
    </source>
</evidence>
<sequence length="800" mass="86832">MDSFISLLFFSCFLVATSAQISMISNGHLIGGTQQIGITNLGDCIQACSGDSRCLGLDFNSMQSTCWFHFTNTVCSEAVSKIGCTHFRFTECPLTTFVQGISSFPGRHVGGGTRQSAISTIEGCAAICAQSADCQGFDFDIRDGSCWTHTTQSVCTVFREKQFCTHYRLIACSTTTDAPDIAPGIEYTENFRNLHIFGGNLRNEYTTLSSCYQGCYADRNCQGFDWNSKQQCWFHFAGTVCATLTAKAGCTHYRIRANCAVASFLTCTDIGFYETTGSHRLGGTLVAGSSTNALCQLLCRARADCAATDFDIITNACYLHTSTGIPIPDDCCIHSQKQCNDFTTTLIPTTPTPGIAETTTPTVLEQTTILDSGKCPAEFLKFPSSTHGGGNPVSPAIANTAEECKQYCLDTPICVAVDFNDDVTSGTNCFYHTNIQPNLFMDGTDACCTHFRRIDCAQKQCYVHPENNIQSAIATTFNISLFLDAINIRPDGNADLNVPYKIERGCDPNTKEVNKNCISTVDSVSGETTMRCSCNADECNAFGMTLLEECQAYFPLDCTVEDNSPYLRNVDNFIYPNIKFDSLDAQKNWSAVFDGSAYIQIPAFSNFQFGSVGTAPNFVHNPAFSITMWVKRTGLFGRQVILSNGGVGSATVEIVSNAAGISHSLTASFQIRGTQYRATTPAIPLNQWSFVSVMVTQAVLTTPPPSTGNYYVQIIVDDTSTAAAITDTGILADPSVTGSLLIDTSSGDLCIGKQYQANSNQRGDFFVGELDEIWFFSTGLLAEQLDSIKGVSLQRNTFFP</sequence>
<dbReference type="InterPro" id="IPR003609">
    <property type="entry name" value="Pan_app"/>
</dbReference>
<dbReference type="EMBL" id="AMQN01004704">
    <property type="status" value="NOT_ANNOTATED_CDS"/>
    <property type="molecule type" value="Genomic_DNA"/>
</dbReference>
<dbReference type="Gene3D" id="3.50.4.10">
    <property type="entry name" value="Hepatocyte Growth Factor"/>
    <property type="match status" value="4"/>
</dbReference>
<reference evidence="5" key="1">
    <citation type="submission" date="2012-12" db="EMBL/GenBank/DDBJ databases">
        <authorList>
            <person name="Hellsten U."/>
            <person name="Grimwood J."/>
            <person name="Chapman J.A."/>
            <person name="Shapiro H."/>
            <person name="Aerts A."/>
            <person name="Otillar R.P."/>
            <person name="Terry A.Y."/>
            <person name="Boore J.L."/>
            <person name="Simakov O."/>
            <person name="Marletaz F."/>
            <person name="Cho S.-J."/>
            <person name="Edsinger-Gonzales E."/>
            <person name="Havlak P."/>
            <person name="Kuo D.-H."/>
            <person name="Larsson T."/>
            <person name="Lv J."/>
            <person name="Arendt D."/>
            <person name="Savage R."/>
            <person name="Osoegawa K."/>
            <person name="de Jong P."/>
            <person name="Lindberg D.R."/>
            <person name="Seaver E.C."/>
            <person name="Weisblat D.A."/>
            <person name="Putnam N.H."/>
            <person name="Grigoriev I.V."/>
            <person name="Rokhsar D.S."/>
        </authorList>
    </citation>
    <scope>NUCLEOTIDE SEQUENCE</scope>
    <source>
        <strain evidence="5">I ESC-2004</strain>
    </source>
</reference>
<evidence type="ECO:0000313" key="5">
    <source>
        <dbReference type="Proteomes" id="UP000014760"/>
    </source>
</evidence>
<dbReference type="Proteomes" id="UP000014760">
    <property type="component" value="Unassembled WGS sequence"/>
</dbReference>
<dbReference type="SUPFAM" id="SSF49899">
    <property type="entry name" value="Concanavalin A-like lectins/glucanases"/>
    <property type="match status" value="1"/>
</dbReference>
<feature type="signal peptide" evidence="1">
    <location>
        <begin position="1"/>
        <end position="19"/>
    </location>
</feature>
<reference evidence="4" key="3">
    <citation type="submission" date="2015-06" db="UniProtKB">
        <authorList>
            <consortium name="EnsemblMetazoa"/>
        </authorList>
    </citation>
    <scope>IDENTIFICATION</scope>
</reference>
<dbReference type="InterPro" id="IPR013320">
    <property type="entry name" value="ConA-like_dom_sf"/>
</dbReference>
<keyword evidence="1" id="KW-0732">Signal</keyword>
<organism evidence="3">
    <name type="scientific">Capitella teleta</name>
    <name type="common">Polychaete worm</name>
    <dbReference type="NCBI Taxonomy" id="283909"/>
    <lineage>
        <taxon>Eukaryota</taxon>
        <taxon>Metazoa</taxon>
        <taxon>Spiralia</taxon>
        <taxon>Lophotrochozoa</taxon>
        <taxon>Annelida</taxon>
        <taxon>Polychaeta</taxon>
        <taxon>Sedentaria</taxon>
        <taxon>Scolecida</taxon>
        <taxon>Capitellidae</taxon>
        <taxon>Capitella</taxon>
    </lineage>
</organism>
<dbReference type="PROSITE" id="PS50948">
    <property type="entry name" value="PAN"/>
    <property type="match status" value="1"/>
</dbReference>
<evidence type="ECO:0000256" key="1">
    <source>
        <dbReference type="SAM" id="SignalP"/>
    </source>
</evidence>
<dbReference type="AlphaFoldDB" id="R7VEV6"/>
<dbReference type="Gene3D" id="2.60.120.200">
    <property type="match status" value="1"/>
</dbReference>
<dbReference type="SMART" id="SM00473">
    <property type="entry name" value="PAN_AP"/>
    <property type="match status" value="4"/>
</dbReference>
<name>R7VEV6_CAPTE</name>
<keyword evidence="5" id="KW-1185">Reference proteome</keyword>
<protein>
    <recommendedName>
        <fullName evidence="2">Apple domain-containing protein</fullName>
    </recommendedName>
</protein>
<dbReference type="EnsemblMetazoa" id="CapteT225891">
    <property type="protein sequence ID" value="CapteP225891"/>
    <property type="gene ID" value="CapteG225891"/>
</dbReference>